<dbReference type="EMBL" id="FAXN01000084">
    <property type="protein sequence ID" value="CUV66356.1"/>
    <property type="molecule type" value="Genomic_DNA"/>
</dbReference>
<dbReference type="InterPro" id="IPR026022">
    <property type="entry name" value="PhoU_dom"/>
</dbReference>
<dbReference type="Gene3D" id="1.20.58.220">
    <property type="entry name" value="Phosphate transport system protein phou homolog 2, domain 2"/>
    <property type="match status" value="1"/>
</dbReference>
<name>A0A0S4XPW5_9BACT</name>
<dbReference type="Pfam" id="PF01895">
    <property type="entry name" value="PhoU"/>
    <property type="match status" value="1"/>
</dbReference>
<protein>
    <submittedName>
        <fullName evidence="2">Phosphate transport system regulatory protein PhoU</fullName>
    </submittedName>
</protein>
<evidence type="ECO:0000313" key="2">
    <source>
        <dbReference type="EMBL" id="CUV66356.1"/>
    </source>
</evidence>
<reference evidence="2" key="1">
    <citation type="submission" date="2015-11" db="EMBL/GenBank/DDBJ databases">
        <authorList>
            <person name="Zhang Y."/>
            <person name="Guo Z."/>
        </authorList>
    </citation>
    <scope>NUCLEOTIDE SEQUENCE</scope>
    <source>
        <strain evidence="2">BN30871</strain>
    </source>
</reference>
<accession>A0A0S4XPW5</accession>
<organism evidence="2">
    <name type="scientific">Sulfurovum sp. enrichment culture clone C5</name>
    <dbReference type="NCBI Taxonomy" id="497650"/>
    <lineage>
        <taxon>Bacteria</taxon>
        <taxon>Pseudomonadati</taxon>
        <taxon>Campylobacterota</taxon>
        <taxon>Epsilonproteobacteria</taxon>
        <taxon>Campylobacterales</taxon>
        <taxon>Sulfurovaceae</taxon>
        <taxon>Sulfurovum</taxon>
        <taxon>environmental samples</taxon>
    </lineage>
</organism>
<gene>
    <name evidence="2" type="ORF">BN3087_80005</name>
</gene>
<feature type="domain" description="PhoU" evidence="1">
    <location>
        <begin position="128"/>
        <end position="208"/>
    </location>
</feature>
<sequence>MLTKFENKLNEINEAMISLGEKIVSANKVILEALKSKDYSNFNDAKVSLAGIREEAHTIDMNIVSTLALFAPEARDLKNMVSYLKITNEYIRASSNTRSFLKNFPIKTDGELRLEKLMPNIILLQTSCVQALKFAISMIKEQDDNIAKDLCVKVNIEEAKADDIYSIIEKDLFVEMLNAKELSQEYFQTLSLVRKLEKITDRATSIANLQYNGCNESNW</sequence>
<dbReference type="InterPro" id="IPR038078">
    <property type="entry name" value="PhoU-like_sf"/>
</dbReference>
<dbReference type="AlphaFoldDB" id="A0A0S4XPW5"/>
<proteinExistence type="predicted"/>
<dbReference type="SUPFAM" id="SSF109755">
    <property type="entry name" value="PhoU-like"/>
    <property type="match status" value="1"/>
</dbReference>
<evidence type="ECO:0000259" key="1">
    <source>
        <dbReference type="Pfam" id="PF01895"/>
    </source>
</evidence>